<organism evidence="3 4">
    <name type="scientific">Paenibacillus algorifonticola</name>
    <dbReference type="NCBI Taxonomy" id="684063"/>
    <lineage>
        <taxon>Bacteria</taxon>
        <taxon>Bacillati</taxon>
        <taxon>Bacillota</taxon>
        <taxon>Bacilli</taxon>
        <taxon>Bacillales</taxon>
        <taxon>Paenibacillaceae</taxon>
        <taxon>Paenibacillus</taxon>
    </lineage>
</organism>
<dbReference type="Pfam" id="PF03807">
    <property type="entry name" value="F420_oxidored"/>
    <property type="match status" value="1"/>
</dbReference>
<name>A0A1I2D768_9BACL</name>
<dbReference type="AlphaFoldDB" id="A0A1I2D768"/>
<dbReference type="InterPro" id="IPR051267">
    <property type="entry name" value="STEAP_metalloreductase"/>
</dbReference>
<sequence length="288" mass="31251">MKIAIIGTGRIGGNLARQFTKWGHAVAIANSGNAQALQNLAQETGAKLATIQDVAEGAEVVIISIPIKRIPSLPSGFLDKAAPSVVVIDTNNYYPFMHRDGVIEEIEKGLPESRWVEQQIKRPVIKAFNATPWYNLTWGVPAGTPGRLALPVAGDDSAAKAIVFKLVDQVGFDPVDAGGLDESWRLQPGKPVYCVDLDVSGVQQALAAASPERGPELTGSHLSKEVIQAAHEQQSAFYEKYFKACLLLAEANDWTEAKATKALHLRFEKGDKSPDDILNFVLEQQRLD</sequence>
<proteinExistence type="predicted"/>
<evidence type="ECO:0000313" key="4">
    <source>
        <dbReference type="Proteomes" id="UP000183410"/>
    </source>
</evidence>
<evidence type="ECO:0000313" key="3">
    <source>
        <dbReference type="EMBL" id="SFE75800.1"/>
    </source>
</evidence>
<dbReference type="EMBL" id="FONN01000006">
    <property type="protein sequence ID" value="SFE75800.1"/>
    <property type="molecule type" value="Genomic_DNA"/>
</dbReference>
<dbReference type="GO" id="GO:0016491">
    <property type="term" value="F:oxidoreductase activity"/>
    <property type="evidence" value="ECO:0007669"/>
    <property type="project" value="UniProtKB-KW"/>
</dbReference>
<dbReference type="Proteomes" id="UP000183410">
    <property type="component" value="Unassembled WGS sequence"/>
</dbReference>
<evidence type="ECO:0000256" key="1">
    <source>
        <dbReference type="ARBA" id="ARBA00023002"/>
    </source>
</evidence>
<dbReference type="Gene3D" id="3.40.50.720">
    <property type="entry name" value="NAD(P)-binding Rossmann-like Domain"/>
    <property type="match status" value="1"/>
</dbReference>
<keyword evidence="1" id="KW-0560">Oxidoreductase</keyword>
<evidence type="ECO:0000259" key="2">
    <source>
        <dbReference type="Pfam" id="PF03807"/>
    </source>
</evidence>
<protein>
    <recommendedName>
        <fullName evidence="2">Pyrroline-5-carboxylate reductase catalytic N-terminal domain-containing protein</fullName>
    </recommendedName>
</protein>
<accession>A0A1I2D768</accession>
<dbReference type="OrthoDB" id="9786864at2"/>
<dbReference type="SUPFAM" id="SSF51735">
    <property type="entry name" value="NAD(P)-binding Rossmann-fold domains"/>
    <property type="match status" value="1"/>
</dbReference>
<gene>
    <name evidence="3" type="ORF">SAMN04487969_106126</name>
</gene>
<dbReference type="PANTHER" id="PTHR14239">
    <property type="entry name" value="DUDULIN-RELATED"/>
    <property type="match status" value="1"/>
</dbReference>
<feature type="domain" description="Pyrroline-5-carboxylate reductase catalytic N-terminal" evidence="2">
    <location>
        <begin position="2"/>
        <end position="93"/>
    </location>
</feature>
<keyword evidence="4" id="KW-1185">Reference proteome</keyword>
<dbReference type="InterPro" id="IPR036291">
    <property type="entry name" value="NAD(P)-bd_dom_sf"/>
</dbReference>
<dbReference type="InterPro" id="IPR028939">
    <property type="entry name" value="P5C_Rdtase_cat_N"/>
</dbReference>
<reference evidence="4" key="1">
    <citation type="submission" date="2016-10" db="EMBL/GenBank/DDBJ databases">
        <authorList>
            <person name="Varghese N."/>
            <person name="Submissions S."/>
        </authorList>
    </citation>
    <scope>NUCLEOTIDE SEQUENCE [LARGE SCALE GENOMIC DNA]</scope>
    <source>
        <strain evidence="4">CGMCC 1.10223</strain>
    </source>
</reference>